<dbReference type="Gene3D" id="3.40.190.10">
    <property type="entry name" value="Periplasmic binding protein-like II"/>
    <property type="match status" value="2"/>
</dbReference>
<dbReference type="InterPro" id="IPR032791">
    <property type="entry name" value="YhfZ_C"/>
</dbReference>
<reference evidence="3 4" key="1">
    <citation type="submission" date="2015-01" db="EMBL/GenBank/DDBJ databases">
        <title>Genome sequencing of Jeotgalibacillus soli.</title>
        <authorList>
            <person name="Goh K.M."/>
            <person name="Chan K.-G."/>
            <person name="Yaakop A.S."/>
            <person name="Ee R."/>
            <person name="Gan H.M."/>
            <person name="Chan C.S."/>
        </authorList>
    </citation>
    <scope>NUCLEOTIDE SEQUENCE [LARGE SCALE GENOMIC DNA]</scope>
    <source>
        <strain evidence="3 4">P9</strain>
    </source>
</reference>
<evidence type="ECO:0000259" key="2">
    <source>
        <dbReference type="Pfam" id="PF14503"/>
    </source>
</evidence>
<dbReference type="STRING" id="889306.KP78_15100"/>
<dbReference type="RefSeq" id="WP_041087392.1">
    <property type="nucleotide sequence ID" value="NZ_JXRP01000009.1"/>
</dbReference>
<dbReference type="Pfam" id="PF14502">
    <property type="entry name" value="HTH_41"/>
    <property type="match status" value="1"/>
</dbReference>
<gene>
    <name evidence="3" type="ORF">KP78_15100</name>
</gene>
<organism evidence="3 4">
    <name type="scientific">Jeotgalibacillus soli</name>
    <dbReference type="NCBI Taxonomy" id="889306"/>
    <lineage>
        <taxon>Bacteria</taxon>
        <taxon>Bacillati</taxon>
        <taxon>Bacillota</taxon>
        <taxon>Bacilli</taxon>
        <taxon>Bacillales</taxon>
        <taxon>Caryophanaceae</taxon>
        <taxon>Jeotgalibacillus</taxon>
    </lineage>
</organism>
<dbReference type="OrthoDB" id="147067at2"/>
<dbReference type="AlphaFoldDB" id="A0A0C2VMD1"/>
<name>A0A0C2VMD1_9BACL</name>
<dbReference type="PATRIC" id="fig|889306.3.peg.1521"/>
<dbReference type="Proteomes" id="UP000031938">
    <property type="component" value="Unassembled WGS sequence"/>
</dbReference>
<dbReference type="NCBIfam" id="NF041241">
    <property type="entry name" value="YhfZ_full"/>
    <property type="match status" value="1"/>
</dbReference>
<dbReference type="SUPFAM" id="SSF53850">
    <property type="entry name" value="Periplasmic binding protein-like II"/>
    <property type="match status" value="1"/>
</dbReference>
<keyword evidence="4" id="KW-1185">Reference proteome</keyword>
<protein>
    <recommendedName>
        <fullName evidence="5">GntR family transcriptional regulator</fullName>
    </recommendedName>
</protein>
<dbReference type="InterPro" id="IPR036388">
    <property type="entry name" value="WH-like_DNA-bd_sf"/>
</dbReference>
<feature type="domain" description="Uncharacterised protein YhfZ C-terminal" evidence="2">
    <location>
        <begin position="78"/>
        <end position="306"/>
    </location>
</feature>
<sequence length="306" mass="34588">MREDLYSKKGIVLQKIAEELLFIEVDERLPKVGDFSEKYQVGRGTIQSALKRLEKEKCITLEPRGHLGTFLRAKNLSNLLLFSGVNQITAVMPLPYSKKYEGLATGLTSELEGIGLSLNIAFMRGSKLRLEGVKEGRYDFALISKYSAQEALKNESNLKIALEFGIKTYVSEHAVIFSNPENKQLKDGMKVGIDSFSTDQKILTQAEATGLTIEYLEFNYMHMLQHLKAKTIDATIWNVDEIDPTLFHIQSLASPLAINYESQMNEAVCVIKKDNRKMEYIINQLSKNKIVEIQSDVVKGNIIPKY</sequence>
<evidence type="ECO:0000259" key="1">
    <source>
        <dbReference type="Pfam" id="PF14502"/>
    </source>
</evidence>
<feature type="domain" description="YhfZ helix-turn-helix" evidence="1">
    <location>
        <begin position="27"/>
        <end position="71"/>
    </location>
</feature>
<evidence type="ECO:0000313" key="3">
    <source>
        <dbReference type="EMBL" id="KIL50042.1"/>
    </source>
</evidence>
<dbReference type="InterPro" id="IPR036390">
    <property type="entry name" value="WH_DNA-bd_sf"/>
</dbReference>
<evidence type="ECO:0008006" key="5">
    <source>
        <dbReference type="Google" id="ProtNLM"/>
    </source>
</evidence>
<dbReference type="Gene3D" id="1.10.10.10">
    <property type="entry name" value="Winged helix-like DNA-binding domain superfamily/Winged helix DNA-binding domain"/>
    <property type="match status" value="1"/>
</dbReference>
<accession>A0A0C2VMD1</accession>
<dbReference type="EMBL" id="JXRP01000009">
    <property type="protein sequence ID" value="KIL50042.1"/>
    <property type="molecule type" value="Genomic_DNA"/>
</dbReference>
<proteinExistence type="predicted"/>
<dbReference type="SUPFAM" id="SSF46785">
    <property type="entry name" value="Winged helix' DNA-binding domain"/>
    <property type="match status" value="1"/>
</dbReference>
<evidence type="ECO:0000313" key="4">
    <source>
        <dbReference type="Proteomes" id="UP000031938"/>
    </source>
</evidence>
<comment type="caution">
    <text evidence="3">The sequence shown here is derived from an EMBL/GenBank/DDBJ whole genome shotgun (WGS) entry which is preliminary data.</text>
</comment>
<dbReference type="InterPro" id="IPR041444">
    <property type="entry name" value="HTH_41"/>
</dbReference>
<dbReference type="Pfam" id="PF14503">
    <property type="entry name" value="YhfZ_C"/>
    <property type="match status" value="1"/>
</dbReference>